<dbReference type="Proteomes" id="UP001056778">
    <property type="component" value="Chromosome 4"/>
</dbReference>
<proteinExistence type="predicted"/>
<reference evidence="1" key="1">
    <citation type="submission" date="2022-04" db="EMBL/GenBank/DDBJ databases">
        <title>Chromosome-scale genome assembly of Holotrichia oblita Faldermann.</title>
        <authorList>
            <person name="Rongchong L."/>
        </authorList>
    </citation>
    <scope>NUCLEOTIDE SEQUENCE</scope>
    <source>
        <strain evidence="1">81SQS9</strain>
    </source>
</reference>
<name>A0ACB9T981_HOLOL</name>
<organism evidence="1 2">
    <name type="scientific">Holotrichia oblita</name>
    <name type="common">Chafer beetle</name>
    <dbReference type="NCBI Taxonomy" id="644536"/>
    <lineage>
        <taxon>Eukaryota</taxon>
        <taxon>Metazoa</taxon>
        <taxon>Ecdysozoa</taxon>
        <taxon>Arthropoda</taxon>
        <taxon>Hexapoda</taxon>
        <taxon>Insecta</taxon>
        <taxon>Pterygota</taxon>
        <taxon>Neoptera</taxon>
        <taxon>Endopterygota</taxon>
        <taxon>Coleoptera</taxon>
        <taxon>Polyphaga</taxon>
        <taxon>Scarabaeiformia</taxon>
        <taxon>Scarabaeidae</taxon>
        <taxon>Melolonthinae</taxon>
        <taxon>Holotrichia</taxon>
    </lineage>
</organism>
<protein>
    <submittedName>
        <fullName evidence="1">Ig(Immunoglobulin) and lrr(Leucine rich repeat) domain</fullName>
    </submittedName>
</protein>
<evidence type="ECO:0000313" key="2">
    <source>
        <dbReference type="Proteomes" id="UP001056778"/>
    </source>
</evidence>
<sequence>MVKIDKNKLSELKHISLTILENLHELELAGKPLELLVYVATFKRMDVETKCTIWSTTNVEFPQRLASKPWDKLDLDEFACIPEIFPYDSKAHGRREKYYNDTPYNRYSIPECALVTEE</sequence>
<evidence type="ECO:0000313" key="1">
    <source>
        <dbReference type="EMBL" id="KAI4463352.1"/>
    </source>
</evidence>
<accession>A0ACB9T981</accession>
<keyword evidence="2" id="KW-1185">Reference proteome</keyword>
<comment type="caution">
    <text evidence="1">The sequence shown here is derived from an EMBL/GenBank/DDBJ whole genome shotgun (WGS) entry which is preliminary data.</text>
</comment>
<gene>
    <name evidence="1" type="ORF">MML48_4g00019562</name>
</gene>
<dbReference type="EMBL" id="CM043018">
    <property type="protein sequence ID" value="KAI4463352.1"/>
    <property type="molecule type" value="Genomic_DNA"/>
</dbReference>